<dbReference type="EMBL" id="QNGE01001335">
    <property type="protein sequence ID" value="KAA3677811.1"/>
    <property type="molecule type" value="Genomic_DNA"/>
</dbReference>
<feature type="transmembrane region" description="Helical" evidence="1">
    <location>
        <begin position="98"/>
        <end position="119"/>
    </location>
</feature>
<keyword evidence="1" id="KW-0472">Membrane</keyword>
<reference evidence="2 3" key="1">
    <citation type="journal article" date="2019" name="Gigascience">
        <title>Whole-genome sequence of the oriental lung fluke Paragonimus westermani.</title>
        <authorList>
            <person name="Oey H."/>
            <person name="Zakrzewski M."/>
            <person name="Narain K."/>
            <person name="Devi K.R."/>
            <person name="Agatsuma T."/>
            <person name="Nawaratna S."/>
            <person name="Gobert G.N."/>
            <person name="Jones M.K."/>
            <person name="Ragan M.A."/>
            <person name="McManus D.P."/>
            <person name="Krause L."/>
        </authorList>
    </citation>
    <scope>NUCLEOTIDE SEQUENCE [LARGE SCALE GENOMIC DNA]</scope>
    <source>
        <strain evidence="2 3">IND2009</strain>
    </source>
</reference>
<keyword evidence="3" id="KW-1185">Reference proteome</keyword>
<gene>
    <name evidence="2" type="ORF">DEA37_0011008</name>
</gene>
<comment type="caution">
    <text evidence="2">The sequence shown here is derived from an EMBL/GenBank/DDBJ whole genome shotgun (WGS) entry which is preliminary data.</text>
</comment>
<protein>
    <submittedName>
        <fullName evidence="2">Uncharacterized protein</fullName>
    </submittedName>
</protein>
<accession>A0A5J4NQL9</accession>
<keyword evidence="1" id="KW-0812">Transmembrane</keyword>
<dbReference type="AlphaFoldDB" id="A0A5J4NQL9"/>
<sequence>FFERVPRPYSIQTQMHRMLSIKYQQIFQIITNAMAMIYALVSVCMNDRLRISNKTSKEKTSITFGFIAAFLFAAAVIINILLVFVFRNRQRLWTIIEITIVLCGIVSFIVSCSTCWVLVDPPYYCWLLAGMCVAVESALFSILMFLIN</sequence>
<keyword evidence="1" id="KW-1133">Transmembrane helix</keyword>
<feature type="transmembrane region" description="Helical" evidence="1">
    <location>
        <begin position="61"/>
        <end position="86"/>
    </location>
</feature>
<dbReference type="Proteomes" id="UP000324629">
    <property type="component" value="Unassembled WGS sequence"/>
</dbReference>
<evidence type="ECO:0000313" key="2">
    <source>
        <dbReference type="EMBL" id="KAA3677811.1"/>
    </source>
</evidence>
<organism evidence="2 3">
    <name type="scientific">Paragonimus westermani</name>
    <dbReference type="NCBI Taxonomy" id="34504"/>
    <lineage>
        <taxon>Eukaryota</taxon>
        <taxon>Metazoa</taxon>
        <taxon>Spiralia</taxon>
        <taxon>Lophotrochozoa</taxon>
        <taxon>Platyhelminthes</taxon>
        <taxon>Trematoda</taxon>
        <taxon>Digenea</taxon>
        <taxon>Plagiorchiida</taxon>
        <taxon>Troglotremata</taxon>
        <taxon>Troglotrematidae</taxon>
        <taxon>Paragonimus</taxon>
    </lineage>
</organism>
<evidence type="ECO:0000256" key="1">
    <source>
        <dbReference type="SAM" id="Phobius"/>
    </source>
</evidence>
<feature type="transmembrane region" description="Helical" evidence="1">
    <location>
        <begin position="21"/>
        <end position="41"/>
    </location>
</feature>
<proteinExistence type="predicted"/>
<feature type="transmembrane region" description="Helical" evidence="1">
    <location>
        <begin position="125"/>
        <end position="147"/>
    </location>
</feature>
<name>A0A5J4NQL9_9TREM</name>
<evidence type="ECO:0000313" key="3">
    <source>
        <dbReference type="Proteomes" id="UP000324629"/>
    </source>
</evidence>
<feature type="non-terminal residue" evidence="2">
    <location>
        <position position="1"/>
    </location>
</feature>